<reference evidence="1 2" key="1">
    <citation type="journal article" date="2023" name="bioRxiv">
        <title>Conserved and derived expression patterns and positive selection on dental genes reveal complex evolutionary context of ever-growing rodent molars.</title>
        <authorList>
            <person name="Calamari Z.T."/>
            <person name="Song A."/>
            <person name="Cohen E."/>
            <person name="Akter M."/>
            <person name="Roy R.D."/>
            <person name="Hallikas O."/>
            <person name="Christensen M.M."/>
            <person name="Li P."/>
            <person name="Marangoni P."/>
            <person name="Jernvall J."/>
            <person name="Klein O.D."/>
        </authorList>
    </citation>
    <scope>NUCLEOTIDE SEQUENCE [LARGE SCALE GENOMIC DNA]</scope>
    <source>
        <strain evidence="1">V071</strain>
    </source>
</reference>
<proteinExistence type="predicted"/>
<dbReference type="Proteomes" id="UP001488838">
    <property type="component" value="Unassembled WGS sequence"/>
</dbReference>
<gene>
    <name evidence="1" type="ORF">U0070_019439</name>
</gene>
<keyword evidence="2" id="KW-1185">Reference proteome</keyword>
<name>A0AAW0H646_MYOGA</name>
<dbReference type="EMBL" id="JBBHLL010000974">
    <property type="protein sequence ID" value="KAK7796883.1"/>
    <property type="molecule type" value="Genomic_DNA"/>
</dbReference>
<protein>
    <submittedName>
        <fullName evidence="1">Uncharacterized protein</fullName>
    </submittedName>
</protein>
<accession>A0AAW0H646</accession>
<organism evidence="1 2">
    <name type="scientific">Myodes glareolus</name>
    <name type="common">Bank vole</name>
    <name type="synonym">Clethrionomys glareolus</name>
    <dbReference type="NCBI Taxonomy" id="447135"/>
    <lineage>
        <taxon>Eukaryota</taxon>
        <taxon>Metazoa</taxon>
        <taxon>Chordata</taxon>
        <taxon>Craniata</taxon>
        <taxon>Vertebrata</taxon>
        <taxon>Euteleostomi</taxon>
        <taxon>Mammalia</taxon>
        <taxon>Eutheria</taxon>
        <taxon>Euarchontoglires</taxon>
        <taxon>Glires</taxon>
        <taxon>Rodentia</taxon>
        <taxon>Myomorpha</taxon>
        <taxon>Muroidea</taxon>
        <taxon>Cricetidae</taxon>
        <taxon>Arvicolinae</taxon>
        <taxon>Myodes</taxon>
    </lineage>
</organism>
<comment type="caution">
    <text evidence="1">The sequence shown here is derived from an EMBL/GenBank/DDBJ whole genome shotgun (WGS) entry which is preliminary data.</text>
</comment>
<evidence type="ECO:0000313" key="2">
    <source>
        <dbReference type="Proteomes" id="UP001488838"/>
    </source>
</evidence>
<sequence>MQAVAQGDFGKASLCALRCKDMLMRLPEMAKALRLLATVYLDCNDEEYYISLLSAEDNQAEYRKEQNLNHTVFPPKDTKGLILQGSESFICQME</sequence>
<dbReference type="AlphaFoldDB" id="A0AAW0H646"/>
<evidence type="ECO:0000313" key="1">
    <source>
        <dbReference type="EMBL" id="KAK7796883.1"/>
    </source>
</evidence>